<keyword evidence="2 6" id="KW-0378">Hydrolase</keyword>
<dbReference type="Gene3D" id="2.115.10.20">
    <property type="entry name" value="Glycosyl hydrolase domain, family 43"/>
    <property type="match status" value="1"/>
</dbReference>
<sequence>MGRYRNPVLPGCHPDPSVCRVGDEYFIVTSTFEYFPGLPIHRSSNLVDWELIGHAVHRDDQVDLSGVPASGGLFAPTIRYNNGRFHVVCTLVHGTGRQGHFLVTARDAAGPWSQPLWLDDIGGIDPSLTFDGDRVWLCGTRLAEQGEWAEQTEVWLSERDPVSFEAIGPTHVLWRGALTGARWAEGPHLFRHGGRWLLLAAEGGTERDHAVIVAFADEITGPYTGDPGNPRLTHRDLGARAPIINVGHADLVDAVDGASGAAADSGWATLLATHTLDGVASLLGRQTHLVPVGWEADRVLFAPGFARVLESVDAAGVPDQAERPTHFVDHFDAPTLELGWNTLRSAGAERMSLSARPGHLRLVAGPGSPAETGPLAFLGRRLPSMRVTVATRLELSAPASARAEAGLLLRLSERDHLTLVVRADAAGGSTAEARLTVAGAEIALGAASVPAGAAELVLELDGFDAVLSVRGDGTSTPIAEAELTRLSPDVTGGFVGAWIGMFAVGDGTGHADVDSFELSVRD</sequence>
<dbReference type="SUPFAM" id="SSF75005">
    <property type="entry name" value="Arabinanase/levansucrase/invertase"/>
    <property type="match status" value="1"/>
</dbReference>
<proteinExistence type="inferred from homology"/>
<dbReference type="InterPro" id="IPR006710">
    <property type="entry name" value="Glyco_hydro_43"/>
</dbReference>
<dbReference type="Proteomes" id="UP000291483">
    <property type="component" value="Unassembled WGS sequence"/>
</dbReference>
<dbReference type="EMBL" id="SHLC01000001">
    <property type="protein sequence ID" value="RZU66363.1"/>
    <property type="molecule type" value="Genomic_DNA"/>
</dbReference>
<organism evidence="8 9">
    <name type="scientific">Microterricola gilva</name>
    <dbReference type="NCBI Taxonomy" id="393267"/>
    <lineage>
        <taxon>Bacteria</taxon>
        <taxon>Bacillati</taxon>
        <taxon>Actinomycetota</taxon>
        <taxon>Actinomycetes</taxon>
        <taxon>Micrococcales</taxon>
        <taxon>Microbacteriaceae</taxon>
        <taxon>Microterricola</taxon>
    </lineage>
</organism>
<dbReference type="AlphaFoldDB" id="A0A4Q8AQG5"/>
<dbReference type="Pfam" id="PF17851">
    <property type="entry name" value="GH43_C2"/>
    <property type="match status" value="1"/>
</dbReference>
<dbReference type="GO" id="GO:0004553">
    <property type="term" value="F:hydrolase activity, hydrolyzing O-glycosyl compounds"/>
    <property type="evidence" value="ECO:0007669"/>
    <property type="project" value="InterPro"/>
</dbReference>
<gene>
    <name evidence="8" type="ORF">EV379_2719</name>
</gene>
<comment type="similarity">
    <text evidence="1 6">Belongs to the glycosyl hydrolase 43 family.</text>
</comment>
<evidence type="ECO:0000256" key="4">
    <source>
        <dbReference type="PIRSR" id="PIRSR606710-1"/>
    </source>
</evidence>
<dbReference type="SUPFAM" id="SSF49899">
    <property type="entry name" value="Concanavalin A-like lectins/glucanases"/>
    <property type="match status" value="1"/>
</dbReference>
<feature type="domain" description="Beta-xylosidase C-terminal Concanavalin A-like" evidence="7">
    <location>
        <begin position="329"/>
        <end position="518"/>
    </location>
</feature>
<dbReference type="InterPro" id="IPR023296">
    <property type="entry name" value="Glyco_hydro_beta-prop_sf"/>
</dbReference>
<evidence type="ECO:0000256" key="6">
    <source>
        <dbReference type="RuleBase" id="RU361187"/>
    </source>
</evidence>
<feature type="active site" description="Proton acceptor" evidence="4">
    <location>
        <position position="15"/>
    </location>
</feature>
<dbReference type="CDD" id="cd18617">
    <property type="entry name" value="GH43_XynB-like"/>
    <property type="match status" value="1"/>
</dbReference>
<dbReference type="InterPro" id="IPR041542">
    <property type="entry name" value="GH43_C2"/>
</dbReference>
<evidence type="ECO:0000256" key="3">
    <source>
        <dbReference type="ARBA" id="ARBA00023295"/>
    </source>
</evidence>
<evidence type="ECO:0000313" key="8">
    <source>
        <dbReference type="EMBL" id="RZU66363.1"/>
    </source>
</evidence>
<reference evidence="8 9" key="1">
    <citation type="submission" date="2019-02" db="EMBL/GenBank/DDBJ databases">
        <title>Sequencing the genomes of 1000 actinobacteria strains.</title>
        <authorList>
            <person name="Klenk H.-P."/>
        </authorList>
    </citation>
    <scope>NUCLEOTIDE SEQUENCE [LARGE SCALE GENOMIC DNA]</scope>
    <source>
        <strain evidence="8 9">DSM 18319</strain>
    </source>
</reference>
<dbReference type="Gene3D" id="2.60.120.200">
    <property type="match status" value="1"/>
</dbReference>
<feature type="active site" description="Proton donor" evidence="4">
    <location>
        <position position="185"/>
    </location>
</feature>
<name>A0A4Q8AQG5_9MICO</name>
<dbReference type="RefSeq" id="WP_130506572.1">
    <property type="nucleotide sequence ID" value="NZ_SHLC01000001.1"/>
</dbReference>
<evidence type="ECO:0000313" key="9">
    <source>
        <dbReference type="Proteomes" id="UP000291483"/>
    </source>
</evidence>
<dbReference type="PANTHER" id="PTHR42812">
    <property type="entry name" value="BETA-XYLOSIDASE"/>
    <property type="match status" value="1"/>
</dbReference>
<evidence type="ECO:0000259" key="7">
    <source>
        <dbReference type="Pfam" id="PF17851"/>
    </source>
</evidence>
<dbReference type="InterPro" id="IPR013320">
    <property type="entry name" value="ConA-like_dom_sf"/>
</dbReference>
<feature type="site" description="Important for catalytic activity, responsible for pKa modulation of the active site Glu and correct orientation of both the proton donor and substrate" evidence="5">
    <location>
        <position position="125"/>
    </location>
</feature>
<dbReference type="PANTHER" id="PTHR42812:SF12">
    <property type="entry name" value="BETA-XYLOSIDASE-RELATED"/>
    <property type="match status" value="1"/>
</dbReference>
<keyword evidence="9" id="KW-1185">Reference proteome</keyword>
<dbReference type="GO" id="GO:0005975">
    <property type="term" value="P:carbohydrate metabolic process"/>
    <property type="evidence" value="ECO:0007669"/>
    <property type="project" value="InterPro"/>
</dbReference>
<dbReference type="Pfam" id="PF04616">
    <property type="entry name" value="Glyco_hydro_43"/>
    <property type="match status" value="1"/>
</dbReference>
<evidence type="ECO:0000256" key="1">
    <source>
        <dbReference type="ARBA" id="ARBA00009865"/>
    </source>
</evidence>
<keyword evidence="3 6" id="KW-0326">Glycosidase</keyword>
<evidence type="ECO:0000256" key="2">
    <source>
        <dbReference type="ARBA" id="ARBA00022801"/>
    </source>
</evidence>
<protein>
    <submittedName>
        <fullName evidence="8">Alpha-N-arabinofuranosidase</fullName>
    </submittedName>
</protein>
<dbReference type="InterPro" id="IPR051795">
    <property type="entry name" value="Glycosyl_Hydrlase_43"/>
</dbReference>
<evidence type="ECO:0000256" key="5">
    <source>
        <dbReference type="PIRSR" id="PIRSR606710-2"/>
    </source>
</evidence>
<dbReference type="OrthoDB" id="9801455at2"/>
<comment type="caution">
    <text evidence="8">The sequence shown here is derived from an EMBL/GenBank/DDBJ whole genome shotgun (WGS) entry which is preliminary data.</text>
</comment>
<accession>A0A4Q8AQG5</accession>